<gene>
    <name evidence="2" type="ORF">NBR_LOCUS10224</name>
</gene>
<dbReference type="AlphaFoldDB" id="A0A0N4Y365"/>
<dbReference type="EMBL" id="UYSL01020276">
    <property type="protein sequence ID" value="VDL73813.1"/>
    <property type="molecule type" value="Genomic_DNA"/>
</dbReference>
<organism evidence="4">
    <name type="scientific">Nippostrongylus brasiliensis</name>
    <name type="common">Rat hookworm</name>
    <dbReference type="NCBI Taxonomy" id="27835"/>
    <lineage>
        <taxon>Eukaryota</taxon>
        <taxon>Metazoa</taxon>
        <taxon>Ecdysozoa</taxon>
        <taxon>Nematoda</taxon>
        <taxon>Chromadorea</taxon>
        <taxon>Rhabditida</taxon>
        <taxon>Rhabditina</taxon>
        <taxon>Rhabditomorpha</taxon>
        <taxon>Strongyloidea</taxon>
        <taxon>Heligmosomidae</taxon>
        <taxon>Nippostrongylus</taxon>
    </lineage>
</organism>
<sequence length="65" mass="7347">MAEEEDPYAVSSDSEDEDSRKPPPKIQIEGRANADINQLVGLHPSAHQFRLAVNANWICFSFFTR</sequence>
<evidence type="ECO:0000256" key="1">
    <source>
        <dbReference type="SAM" id="MobiDB-lite"/>
    </source>
</evidence>
<feature type="region of interest" description="Disordered" evidence="1">
    <location>
        <begin position="1"/>
        <end position="27"/>
    </location>
</feature>
<protein>
    <submittedName>
        <fullName evidence="4">PITH domain-containing protein</fullName>
    </submittedName>
</protein>
<dbReference type="WBParaSite" id="NBR_0001022301-mRNA-1">
    <property type="protein sequence ID" value="NBR_0001022301-mRNA-1"/>
    <property type="gene ID" value="NBR_0001022301"/>
</dbReference>
<reference evidence="4" key="1">
    <citation type="submission" date="2017-02" db="UniProtKB">
        <authorList>
            <consortium name="WormBaseParasite"/>
        </authorList>
    </citation>
    <scope>IDENTIFICATION</scope>
</reference>
<evidence type="ECO:0000313" key="4">
    <source>
        <dbReference type="WBParaSite" id="NBR_0001022301-mRNA-1"/>
    </source>
</evidence>
<dbReference type="STRING" id="27835.A0A0N4Y365"/>
<keyword evidence="3" id="KW-1185">Reference proteome</keyword>
<feature type="compositionally biased region" description="Acidic residues" evidence="1">
    <location>
        <begin position="1"/>
        <end position="17"/>
    </location>
</feature>
<accession>A0A0N4Y365</accession>
<proteinExistence type="predicted"/>
<dbReference type="OMA" id="NANWICF"/>
<dbReference type="Proteomes" id="UP000271162">
    <property type="component" value="Unassembled WGS sequence"/>
</dbReference>
<reference evidence="2 3" key="2">
    <citation type="submission" date="2018-11" db="EMBL/GenBank/DDBJ databases">
        <authorList>
            <consortium name="Pathogen Informatics"/>
        </authorList>
    </citation>
    <scope>NUCLEOTIDE SEQUENCE [LARGE SCALE GENOMIC DNA]</scope>
</reference>
<evidence type="ECO:0000313" key="2">
    <source>
        <dbReference type="EMBL" id="VDL73813.1"/>
    </source>
</evidence>
<evidence type="ECO:0000313" key="3">
    <source>
        <dbReference type="Proteomes" id="UP000271162"/>
    </source>
</evidence>
<name>A0A0N4Y365_NIPBR</name>